<accession>A0A5N8XMJ1</accession>
<dbReference type="EMBL" id="VJZC01000224">
    <property type="protein sequence ID" value="MPY60587.1"/>
    <property type="molecule type" value="Genomic_DNA"/>
</dbReference>
<evidence type="ECO:0000313" key="1">
    <source>
        <dbReference type="EMBL" id="MPY60587.1"/>
    </source>
</evidence>
<evidence type="ECO:0000313" key="2">
    <source>
        <dbReference type="Proteomes" id="UP000400924"/>
    </source>
</evidence>
<keyword evidence="2" id="KW-1185">Reference proteome</keyword>
<organism evidence="1 2">
    <name type="scientific">Streptomyces spongiae</name>
    <dbReference type="NCBI Taxonomy" id="565072"/>
    <lineage>
        <taxon>Bacteria</taxon>
        <taxon>Bacillati</taxon>
        <taxon>Actinomycetota</taxon>
        <taxon>Actinomycetes</taxon>
        <taxon>Kitasatosporales</taxon>
        <taxon>Streptomycetaceae</taxon>
        <taxon>Streptomyces</taxon>
    </lineage>
</organism>
<dbReference type="Proteomes" id="UP000400924">
    <property type="component" value="Unassembled WGS sequence"/>
</dbReference>
<gene>
    <name evidence="1" type="ORF">FNH08_26610</name>
</gene>
<sequence>MPASTGPEPRLDSVEIRVTFSGADAAAATRALAPDHGGARRHVYFCEALTRSPYGRVPYHGGAGGTGGA</sequence>
<protein>
    <submittedName>
        <fullName evidence="1">Uncharacterized protein</fullName>
    </submittedName>
</protein>
<name>A0A5N8XMJ1_9ACTN</name>
<comment type="caution">
    <text evidence="1">The sequence shown here is derived from an EMBL/GenBank/DDBJ whole genome shotgun (WGS) entry which is preliminary data.</text>
</comment>
<dbReference type="AlphaFoldDB" id="A0A5N8XMJ1"/>
<reference evidence="1 2" key="1">
    <citation type="submission" date="2019-07" db="EMBL/GenBank/DDBJ databases">
        <title>New species of Amycolatopsis and Streptomyces.</title>
        <authorList>
            <person name="Duangmal K."/>
            <person name="Teo W.F.A."/>
            <person name="Lipun K."/>
        </authorList>
    </citation>
    <scope>NUCLEOTIDE SEQUENCE [LARGE SCALE GENOMIC DNA]</scope>
    <source>
        <strain evidence="1 2">NBRC 106415</strain>
    </source>
</reference>
<feature type="non-terminal residue" evidence="1">
    <location>
        <position position="69"/>
    </location>
</feature>
<proteinExistence type="predicted"/>